<dbReference type="AlphaFoldDB" id="A0A2W7BRC4"/>
<protein>
    <submittedName>
        <fullName evidence="1">Uncharacterized protein</fullName>
    </submittedName>
</protein>
<accession>A0A2W7BRC4</accession>
<reference evidence="2" key="1">
    <citation type="submission" date="2017-03" db="EMBL/GenBank/DDBJ databases">
        <authorList>
            <person name="Safronova V.I."/>
            <person name="Sazanova A.L."/>
            <person name="Chirak E.R."/>
        </authorList>
    </citation>
    <scope>NUCLEOTIDE SEQUENCE [LARGE SCALE GENOMIC DNA]</scope>
    <source>
        <strain evidence="2">Ach-343</strain>
    </source>
</reference>
<dbReference type="RefSeq" id="WP_111549314.1">
    <property type="nucleotide sequence ID" value="NZ_MZXV01000085.1"/>
</dbReference>
<dbReference type="OrthoDB" id="8101121at2"/>
<evidence type="ECO:0000313" key="1">
    <source>
        <dbReference type="EMBL" id="PZV33360.1"/>
    </source>
</evidence>
<sequence>MNTMTTAATTKEKMTFFNLEPLICDADNMLDVLVNMMEHMHLTDKLAEGSNHVLTDGEANHLFFIACQAEAMTHKLKKAYYEVWDNERGEGGLPIAGQLGTLIAAHVEALRHYDATPGDNPKSPAVARANALVTKTRQALFDHRPTNMAEAARKGEFMASCRTFIEWDDFDQVQLISALTPKERN</sequence>
<comment type="caution">
    <text evidence="1">The sequence shown here is derived from an EMBL/GenBank/DDBJ whole genome shotgun (WGS) entry which is preliminary data.</text>
</comment>
<evidence type="ECO:0000313" key="2">
    <source>
        <dbReference type="Proteomes" id="UP000248616"/>
    </source>
</evidence>
<dbReference type="EMBL" id="MZXV01000085">
    <property type="protein sequence ID" value="PZV33360.1"/>
    <property type="molecule type" value="Genomic_DNA"/>
</dbReference>
<organism evidence="1 2">
    <name type="scientific">Mesorhizobium kowhaii</name>
    <dbReference type="NCBI Taxonomy" id="1300272"/>
    <lineage>
        <taxon>Bacteria</taxon>
        <taxon>Pseudomonadati</taxon>
        <taxon>Pseudomonadota</taxon>
        <taxon>Alphaproteobacteria</taxon>
        <taxon>Hyphomicrobiales</taxon>
        <taxon>Phyllobacteriaceae</taxon>
        <taxon>Mesorhizobium</taxon>
    </lineage>
</organism>
<dbReference type="Proteomes" id="UP000248616">
    <property type="component" value="Unassembled WGS sequence"/>
</dbReference>
<proteinExistence type="predicted"/>
<gene>
    <name evidence="1" type="ORF">B5V02_39260</name>
</gene>
<keyword evidence="2" id="KW-1185">Reference proteome</keyword>
<name>A0A2W7BRC4_9HYPH</name>